<evidence type="ECO:0000256" key="1">
    <source>
        <dbReference type="SAM" id="Phobius"/>
    </source>
</evidence>
<dbReference type="PIRSF" id="PIRSF029895">
    <property type="entry name" value="SpoIV"/>
    <property type="match status" value="1"/>
</dbReference>
<proteinExistence type="predicted"/>
<sequence>MRHTNHIKGYLKVEIIGNDPERFIRHCVRERIKMWQITRKNETTLICYVELIDSDTLQKGLKETNCRVHILEKSGIPFFIKKIQKRLGIVAGILFFVAMLLLLSNMVWSINVDGADANLEEQIRTILKQNHLYEGSLDFFVPDTNQLENALTTKLTKVTWIGVSREGTTYHVNVVQKKYPKPRKVTGPQNLVATKQAIVQRLFVETGQPVVESDQFVKAGQLLVSGVIGNDKTVSFVSAKGQVIGETWYHSETQIPLVSQYTLYTEQSYQKYRLRFWHLSAPLWGLKKKPYTNYDLEKVTKPIRFLIWRTPFTYVTEKYRQKKMITRTLTINEATEEAIDSSNKKLLAKLPKSSKIIESIIDEKKVIKGKLYVRSHQVVHENIARAQAINREQVKRKINEKKD</sequence>
<keyword evidence="1" id="KW-0472">Membrane</keyword>
<dbReference type="RefSeq" id="WP_253053899.1">
    <property type="nucleotide sequence ID" value="NZ_JAMXWN010000005.1"/>
</dbReference>
<dbReference type="Pfam" id="PF06898">
    <property type="entry name" value="YqfD"/>
    <property type="match status" value="1"/>
</dbReference>
<feature type="transmembrane region" description="Helical" evidence="1">
    <location>
        <begin position="87"/>
        <end position="108"/>
    </location>
</feature>
<dbReference type="EMBL" id="JBHSTQ010000001">
    <property type="protein sequence ID" value="MFC6385001.1"/>
    <property type="molecule type" value="Genomic_DNA"/>
</dbReference>
<keyword evidence="1" id="KW-1133">Transmembrane helix</keyword>
<name>A0ABW1WBE0_9BACL</name>
<dbReference type="InterPro" id="IPR010690">
    <property type="entry name" value="YqfD"/>
</dbReference>
<organism evidence="2 3">
    <name type="scientific">Sporolactobacillus kofuensis</name>
    <dbReference type="NCBI Taxonomy" id="269672"/>
    <lineage>
        <taxon>Bacteria</taxon>
        <taxon>Bacillati</taxon>
        <taxon>Bacillota</taxon>
        <taxon>Bacilli</taxon>
        <taxon>Bacillales</taxon>
        <taxon>Sporolactobacillaceae</taxon>
        <taxon>Sporolactobacillus</taxon>
    </lineage>
</organism>
<evidence type="ECO:0000313" key="2">
    <source>
        <dbReference type="EMBL" id="MFC6385001.1"/>
    </source>
</evidence>
<gene>
    <name evidence="2" type="primary">yqfD</name>
    <name evidence="2" type="ORF">ACFP7A_00165</name>
</gene>
<keyword evidence="3" id="KW-1185">Reference proteome</keyword>
<dbReference type="Proteomes" id="UP001596267">
    <property type="component" value="Unassembled WGS sequence"/>
</dbReference>
<protein>
    <submittedName>
        <fullName evidence="2">Sporulation protein YqfD</fullName>
    </submittedName>
</protein>
<comment type="caution">
    <text evidence="2">The sequence shown here is derived from an EMBL/GenBank/DDBJ whole genome shotgun (WGS) entry which is preliminary data.</text>
</comment>
<keyword evidence="1" id="KW-0812">Transmembrane</keyword>
<accession>A0ABW1WBE0</accession>
<evidence type="ECO:0000313" key="3">
    <source>
        <dbReference type="Proteomes" id="UP001596267"/>
    </source>
</evidence>
<dbReference type="NCBIfam" id="TIGR02876">
    <property type="entry name" value="spore_yqfD"/>
    <property type="match status" value="1"/>
</dbReference>
<reference evidence="3" key="1">
    <citation type="journal article" date="2019" name="Int. J. Syst. Evol. Microbiol.">
        <title>The Global Catalogue of Microorganisms (GCM) 10K type strain sequencing project: providing services to taxonomists for standard genome sequencing and annotation.</title>
        <authorList>
            <consortium name="The Broad Institute Genomics Platform"/>
            <consortium name="The Broad Institute Genome Sequencing Center for Infectious Disease"/>
            <person name="Wu L."/>
            <person name="Ma J."/>
        </authorList>
    </citation>
    <scope>NUCLEOTIDE SEQUENCE [LARGE SCALE GENOMIC DNA]</scope>
    <source>
        <strain evidence="3">CCUG 42001</strain>
    </source>
</reference>